<evidence type="ECO:0000256" key="7">
    <source>
        <dbReference type="ARBA" id="ARBA00035120"/>
    </source>
</evidence>
<keyword evidence="5 10" id="KW-0472">Membrane</keyword>
<keyword evidence="12" id="KW-1185">Reference proteome</keyword>
<dbReference type="Proteomes" id="UP001628078">
    <property type="component" value="Unassembled WGS sequence"/>
</dbReference>
<keyword evidence="2 10" id="KW-1003">Cell membrane</keyword>
<comment type="catalytic activity">
    <reaction evidence="8">
        <text>fluoride(in) = fluoride(out)</text>
        <dbReference type="Rhea" id="RHEA:76159"/>
        <dbReference type="ChEBI" id="CHEBI:17051"/>
    </reaction>
    <physiologicalReaction direction="left-to-right" evidence="8">
        <dbReference type="Rhea" id="RHEA:76160"/>
    </physiologicalReaction>
</comment>
<feature type="transmembrane region" description="Helical" evidence="10">
    <location>
        <begin position="30"/>
        <end position="51"/>
    </location>
</feature>
<keyword evidence="3 10" id="KW-0812">Transmembrane</keyword>
<keyword evidence="10" id="KW-0813">Transport</keyword>
<evidence type="ECO:0000313" key="11">
    <source>
        <dbReference type="EMBL" id="GKT05672.1"/>
    </source>
</evidence>
<keyword evidence="4 10" id="KW-1133">Transmembrane helix</keyword>
<reference evidence="11 12" key="1">
    <citation type="submission" date="2022-03" db="EMBL/GenBank/DDBJ databases">
        <title>Draft genome sequence of Furfurilactobacillus curtus JCM 31185.</title>
        <authorList>
            <person name="Suzuki S."/>
            <person name="Endo A."/>
            <person name="Kajikawa A."/>
        </authorList>
    </citation>
    <scope>NUCLEOTIDE SEQUENCE [LARGE SCALE GENOMIC DNA]</scope>
    <source>
        <strain evidence="11 12">JCM 31185</strain>
    </source>
</reference>
<comment type="function">
    <text evidence="9 10">Fluoride-specific ion channel. Important for reducing fluoride concentration in the cell, thus reducing its toxicity.</text>
</comment>
<evidence type="ECO:0000256" key="6">
    <source>
        <dbReference type="ARBA" id="ARBA00023303"/>
    </source>
</evidence>
<accession>A0ABQ5JME2</accession>
<evidence type="ECO:0000256" key="8">
    <source>
        <dbReference type="ARBA" id="ARBA00035585"/>
    </source>
</evidence>
<evidence type="ECO:0000256" key="10">
    <source>
        <dbReference type="HAMAP-Rule" id="MF_00454"/>
    </source>
</evidence>
<dbReference type="InterPro" id="IPR003691">
    <property type="entry name" value="FluC"/>
</dbReference>
<evidence type="ECO:0000256" key="5">
    <source>
        <dbReference type="ARBA" id="ARBA00023136"/>
    </source>
</evidence>
<feature type="transmembrane region" description="Helical" evidence="10">
    <location>
        <begin position="93"/>
        <end position="115"/>
    </location>
</feature>
<dbReference type="PANTHER" id="PTHR28259">
    <property type="entry name" value="FLUORIDE EXPORT PROTEIN 1-RELATED"/>
    <property type="match status" value="1"/>
</dbReference>
<feature type="binding site" evidence="10">
    <location>
        <position position="73"/>
    </location>
    <ligand>
        <name>Na(+)</name>
        <dbReference type="ChEBI" id="CHEBI:29101"/>
        <note>structural</note>
    </ligand>
</feature>
<sequence>MKRYLAVAGFAFLGGASREGVELLWPVSDHWLWTTMLINIIGAFLLTLVNFWAAERLPLPSEVILGLGTGFVGAFTTFSSFSLEMVKLLLRHFIGSAMLYVTLSLVGGLCAAFAGQMLAKWLMARAQRGGER</sequence>
<feature type="transmembrane region" description="Helical" evidence="10">
    <location>
        <begin position="63"/>
        <end position="81"/>
    </location>
</feature>
<evidence type="ECO:0000313" key="12">
    <source>
        <dbReference type="Proteomes" id="UP001628078"/>
    </source>
</evidence>
<evidence type="ECO:0000256" key="2">
    <source>
        <dbReference type="ARBA" id="ARBA00022475"/>
    </source>
</evidence>
<dbReference type="Pfam" id="PF02537">
    <property type="entry name" value="CRCB"/>
    <property type="match status" value="1"/>
</dbReference>
<dbReference type="EMBL" id="BQXO01000002">
    <property type="protein sequence ID" value="GKT05672.1"/>
    <property type="molecule type" value="Genomic_DNA"/>
</dbReference>
<evidence type="ECO:0000256" key="3">
    <source>
        <dbReference type="ARBA" id="ARBA00022692"/>
    </source>
</evidence>
<feature type="binding site" evidence="10">
    <location>
        <position position="76"/>
    </location>
    <ligand>
        <name>Na(+)</name>
        <dbReference type="ChEBI" id="CHEBI:29101"/>
        <note>structural</note>
    </ligand>
</feature>
<comment type="caution">
    <text evidence="11">The sequence shown here is derived from an EMBL/GenBank/DDBJ whole genome shotgun (WGS) entry which is preliminary data.</text>
</comment>
<organism evidence="11 12">
    <name type="scientific">Furfurilactobacillus curtus</name>
    <dbReference type="NCBI Taxonomy" id="1746200"/>
    <lineage>
        <taxon>Bacteria</taxon>
        <taxon>Bacillati</taxon>
        <taxon>Bacillota</taxon>
        <taxon>Bacilli</taxon>
        <taxon>Lactobacillales</taxon>
        <taxon>Lactobacillaceae</taxon>
        <taxon>Furfurilactobacillus</taxon>
    </lineage>
</organism>
<name>A0ABQ5JME2_9LACO</name>
<dbReference type="PANTHER" id="PTHR28259:SF1">
    <property type="entry name" value="FLUORIDE EXPORT PROTEIN 1-RELATED"/>
    <property type="match status" value="1"/>
</dbReference>
<proteinExistence type="inferred from homology"/>
<comment type="subcellular location">
    <subcellularLocation>
        <location evidence="1 10">Cell membrane</location>
        <topology evidence="1 10">Multi-pass membrane protein</topology>
    </subcellularLocation>
</comment>
<gene>
    <name evidence="11" type="primary">crcB2</name>
    <name evidence="10" type="synonym">crcB</name>
    <name evidence="10" type="synonym">fluC</name>
    <name evidence="11" type="ORF">JCM31185_09600</name>
</gene>
<keyword evidence="10" id="KW-0915">Sodium</keyword>
<keyword evidence="10" id="KW-0406">Ion transport</keyword>
<evidence type="ECO:0000256" key="9">
    <source>
        <dbReference type="ARBA" id="ARBA00049940"/>
    </source>
</evidence>
<evidence type="ECO:0000256" key="4">
    <source>
        <dbReference type="ARBA" id="ARBA00022989"/>
    </source>
</evidence>
<keyword evidence="10" id="KW-0479">Metal-binding</keyword>
<dbReference type="HAMAP" id="MF_00454">
    <property type="entry name" value="FluC"/>
    <property type="match status" value="1"/>
</dbReference>
<evidence type="ECO:0000256" key="1">
    <source>
        <dbReference type="ARBA" id="ARBA00004651"/>
    </source>
</evidence>
<comment type="similarity">
    <text evidence="7 10">Belongs to the fluoride channel Fluc/FEX (TC 1.A.43) family.</text>
</comment>
<comment type="activity regulation">
    <text evidence="10">Na(+) is not transported, but it plays an essential structural role and its presence is essential for fluoride channel function.</text>
</comment>
<protein>
    <recommendedName>
        <fullName evidence="10">Fluoride-specific ion channel FluC</fullName>
    </recommendedName>
</protein>
<keyword evidence="6 10" id="KW-0407">Ion channel</keyword>